<evidence type="ECO:0000313" key="3">
    <source>
        <dbReference type="EMBL" id="KAK2573624.1"/>
    </source>
</evidence>
<feature type="region of interest" description="Disordered" evidence="1">
    <location>
        <begin position="763"/>
        <end position="900"/>
    </location>
</feature>
<feature type="region of interest" description="Disordered" evidence="1">
    <location>
        <begin position="77"/>
        <end position="98"/>
    </location>
</feature>
<feature type="compositionally biased region" description="Polar residues" evidence="1">
    <location>
        <begin position="1263"/>
        <end position="1292"/>
    </location>
</feature>
<dbReference type="CDD" id="cd00167">
    <property type="entry name" value="SANT"/>
    <property type="match status" value="1"/>
</dbReference>
<dbReference type="PROSITE" id="PS50090">
    <property type="entry name" value="MYB_LIKE"/>
    <property type="match status" value="1"/>
</dbReference>
<organism evidence="3 4">
    <name type="scientific">Acropora cervicornis</name>
    <name type="common">Staghorn coral</name>
    <dbReference type="NCBI Taxonomy" id="6130"/>
    <lineage>
        <taxon>Eukaryota</taxon>
        <taxon>Metazoa</taxon>
        <taxon>Cnidaria</taxon>
        <taxon>Anthozoa</taxon>
        <taxon>Hexacorallia</taxon>
        <taxon>Scleractinia</taxon>
        <taxon>Astrocoeniina</taxon>
        <taxon>Acroporidae</taxon>
        <taxon>Acropora</taxon>
    </lineage>
</organism>
<gene>
    <name evidence="3" type="ORF">P5673_001299</name>
</gene>
<feature type="compositionally biased region" description="Basic and acidic residues" evidence="1">
    <location>
        <begin position="795"/>
        <end position="804"/>
    </location>
</feature>
<feature type="compositionally biased region" description="Basic and acidic residues" evidence="1">
    <location>
        <begin position="431"/>
        <end position="445"/>
    </location>
</feature>
<feature type="region of interest" description="Disordered" evidence="1">
    <location>
        <begin position="137"/>
        <end position="177"/>
    </location>
</feature>
<feature type="domain" description="Myb-like" evidence="2">
    <location>
        <begin position="20"/>
        <end position="60"/>
    </location>
</feature>
<name>A0AAD9R5X6_ACRCE</name>
<dbReference type="Gene3D" id="1.10.10.60">
    <property type="entry name" value="Homeodomain-like"/>
    <property type="match status" value="1"/>
</dbReference>
<feature type="region of interest" description="Disordered" evidence="1">
    <location>
        <begin position="915"/>
        <end position="951"/>
    </location>
</feature>
<feature type="compositionally biased region" description="Basic and acidic residues" evidence="1">
    <location>
        <begin position="1318"/>
        <end position="1329"/>
    </location>
</feature>
<dbReference type="SUPFAM" id="SSF46689">
    <property type="entry name" value="Homeodomain-like"/>
    <property type="match status" value="1"/>
</dbReference>
<dbReference type="Proteomes" id="UP001249851">
    <property type="component" value="Unassembled WGS sequence"/>
</dbReference>
<reference evidence="3" key="2">
    <citation type="journal article" date="2023" name="Science">
        <title>Genomic signatures of disease resistance in endangered staghorn corals.</title>
        <authorList>
            <person name="Vollmer S.V."/>
            <person name="Selwyn J.D."/>
            <person name="Despard B.A."/>
            <person name="Roesel C.L."/>
        </authorList>
    </citation>
    <scope>NUCLEOTIDE SEQUENCE</scope>
    <source>
        <strain evidence="3">K2</strain>
    </source>
</reference>
<protein>
    <recommendedName>
        <fullName evidence="2">Myb-like domain-containing protein</fullName>
    </recommendedName>
</protein>
<dbReference type="InterPro" id="IPR021281">
    <property type="entry name" value="SNAPC2"/>
</dbReference>
<feature type="compositionally biased region" description="Polar residues" evidence="1">
    <location>
        <begin position="150"/>
        <end position="164"/>
    </location>
</feature>
<dbReference type="PANTHER" id="PTHR15132">
    <property type="entry name" value="SNRNA-ACTIVATING PROTEIN COMPLEX SUBUNIT 2"/>
    <property type="match status" value="1"/>
</dbReference>
<feature type="region of interest" description="Disordered" evidence="1">
    <location>
        <begin position="1307"/>
        <end position="1336"/>
    </location>
</feature>
<dbReference type="GO" id="GO:0016604">
    <property type="term" value="C:nuclear body"/>
    <property type="evidence" value="ECO:0007669"/>
    <property type="project" value="TreeGrafter"/>
</dbReference>
<dbReference type="GO" id="GO:0009301">
    <property type="term" value="P:snRNA transcription"/>
    <property type="evidence" value="ECO:0007669"/>
    <property type="project" value="InterPro"/>
</dbReference>
<dbReference type="InterPro" id="IPR009057">
    <property type="entry name" value="Homeodomain-like_sf"/>
</dbReference>
<evidence type="ECO:0000313" key="4">
    <source>
        <dbReference type="Proteomes" id="UP001249851"/>
    </source>
</evidence>
<accession>A0AAD9R5X6</accession>
<reference evidence="3" key="1">
    <citation type="journal article" date="2023" name="G3 (Bethesda)">
        <title>Whole genome assembly and annotation of the endangered Caribbean coral Acropora cervicornis.</title>
        <authorList>
            <person name="Selwyn J.D."/>
            <person name="Vollmer S.V."/>
        </authorList>
    </citation>
    <scope>NUCLEOTIDE SEQUENCE</scope>
    <source>
        <strain evidence="3">K2</strain>
    </source>
</reference>
<dbReference type="SMART" id="SM00717">
    <property type="entry name" value="SANT"/>
    <property type="match status" value="1"/>
</dbReference>
<dbReference type="Pfam" id="PF11035">
    <property type="entry name" value="SNAPC2"/>
    <property type="match status" value="1"/>
</dbReference>
<feature type="compositionally biased region" description="Low complexity" evidence="1">
    <location>
        <begin position="8"/>
        <end position="17"/>
    </location>
</feature>
<feature type="compositionally biased region" description="Polar residues" evidence="1">
    <location>
        <begin position="879"/>
        <end position="889"/>
    </location>
</feature>
<feature type="compositionally biased region" description="Acidic residues" evidence="1">
    <location>
        <begin position="805"/>
        <end position="815"/>
    </location>
</feature>
<evidence type="ECO:0000259" key="2">
    <source>
        <dbReference type="PROSITE" id="PS50090"/>
    </source>
</evidence>
<dbReference type="EMBL" id="JARQWQ010000002">
    <property type="protein sequence ID" value="KAK2573624.1"/>
    <property type="molecule type" value="Genomic_DNA"/>
</dbReference>
<dbReference type="InterPro" id="IPR001005">
    <property type="entry name" value="SANT/Myb"/>
</dbReference>
<feature type="compositionally biased region" description="Basic residues" evidence="1">
    <location>
        <begin position="763"/>
        <end position="774"/>
    </location>
</feature>
<proteinExistence type="predicted"/>
<sequence length="1336" mass="146405">MSRRKKNATNANNASDDTFGEWNEEERNRLTDALKRDSGENNWRWIARQVKTKTVAQVKEFASKLNTDKQPVYSRATALEQQSKSGKRPIAPKDDGPLEGWINATKRMRDENDVDGTCIPQALMKGKDNVELGVASCPSKQNERSRSQEHTGTSDSNSNGTNECENIIEDNPEDSIPFSEDVDQRESILSPAPVVVDPKLESAMKELLENQKQMIEEISLLRSRLDENLQSINGLSQTSVMDLLNKMNSRIDELYKIAPHGLCNGTVIIQTPSHANVIHKPMLDSCSSCRVDKEGERCSGSENVDNSKTHESEVRRNPILSNTSGRASVEAVHGLQEVSPRSQAMDLTTSSSCIPSHSSNVLQSTGTANQVNCNAGGSLEQTESSVPSTTPIVNRSLVTVLSQSPMALSIVNTKSTPNEGLIASRQQNELVSEHDKSSGPLHDKVTTPYNKTGLNSAMDKTSPQKTLLPSSFIDLHSTLTLNPPSTVTSTAVVKSTVAPTKSIPVVNLSETSYSPQNTPIVANITTGASTSLQKMPHEQSSRSLLHNATTPVSAQSTIPAGFINLSYPNMALTPKVVHVTSPLHPQPVRVMSLNSNQQGKSLSPAAVGSVIRNSVNEANAKQTGASTKEIMNAAMLISGYVTEHPNKEQEAQWQSCLSAIITDCHKNQITSSDDMQQLVSVGCNPYVTLSLFELEDMLDKAKGRPKFFALRLAERLFGIDILIKSTPYGIGNKDALHPAILDAIKEEQTLLWKGCVTSIAQRCKRARNPRRNRTSKGGLSIDDDLGPPSMAVERGMLREEHEDSQSDSEGEDEDYNLGKMMGTEKNAPPQVQIPSDDNDNRKEKMQNGDQDDVFCTGEGQGQRLVRQEKNISGHLEATGKSSVKGSESNGSKRDIPPGIDPDITVVHIPSSLQIPVGGQMKQTEKVPPPIRQSSAVSSDSDRSSANSKAEDKIVTVKAAETVHRSVAHERQNCCDSHEKVTSVTDLLRGDIMQMAQSHRLGVSPGSISVSGIKMTPDYTHVLVGGNPNVALPRQKYLDALTRSNQPTHFAVRLAELAFGDDILVASTVTDEVAGRFLNDLSPEQQNVVWRKCVTSIATRCKTLRYNRARAGETRDWTFHSSQDGPRTAVAFEKSKFKYSFCSLITKLKHSDVCHVGIFVHNNPKDEILIFRPLLPHQKRKIMTIAAMEPTESNPGTQTPDYGQIYTLLSRVMREQPLPNLSPLDARVILDLLTDLERRLAVHDVSNQINFVISKYREIMETTSAGVQPSSIQTKTGQGSSNPSNRPRTQLSSLNPLNVPVELLNLKKQTSYNLSSHHPFPESAKDKQKEPPQSTPK</sequence>
<dbReference type="GO" id="GO:0016251">
    <property type="term" value="F:RNA polymerase II general transcription initiation factor activity"/>
    <property type="evidence" value="ECO:0007669"/>
    <property type="project" value="InterPro"/>
</dbReference>
<feature type="compositionally biased region" description="Low complexity" evidence="1">
    <location>
        <begin position="933"/>
        <end position="947"/>
    </location>
</feature>
<comment type="caution">
    <text evidence="3">The sequence shown here is derived from an EMBL/GenBank/DDBJ whole genome shotgun (WGS) entry which is preliminary data.</text>
</comment>
<feature type="region of interest" description="Disordered" evidence="1">
    <location>
        <begin position="297"/>
        <end position="316"/>
    </location>
</feature>
<feature type="region of interest" description="Disordered" evidence="1">
    <location>
        <begin position="427"/>
        <end position="463"/>
    </location>
</feature>
<feature type="region of interest" description="Disordered" evidence="1">
    <location>
        <begin position="1"/>
        <end position="24"/>
    </location>
</feature>
<evidence type="ECO:0000256" key="1">
    <source>
        <dbReference type="SAM" id="MobiDB-lite"/>
    </source>
</evidence>
<feature type="compositionally biased region" description="Polar residues" evidence="1">
    <location>
        <begin position="447"/>
        <end position="463"/>
    </location>
</feature>
<feature type="region of interest" description="Disordered" evidence="1">
    <location>
        <begin position="1263"/>
        <end position="1295"/>
    </location>
</feature>
<keyword evidence="4" id="KW-1185">Reference proteome</keyword>
<dbReference type="PANTHER" id="PTHR15132:SF1">
    <property type="entry name" value="SNRNA-ACTIVATING PROTEIN COMPLEX SUBUNIT 2"/>
    <property type="match status" value="1"/>
</dbReference>